<evidence type="ECO:0000256" key="1">
    <source>
        <dbReference type="SAM" id="Phobius"/>
    </source>
</evidence>
<protein>
    <submittedName>
        <fullName evidence="2">Uncharacterized protein</fullName>
    </submittedName>
</protein>
<evidence type="ECO:0000313" key="2">
    <source>
        <dbReference type="EMBL" id="CAG37150.1"/>
    </source>
</evidence>
<dbReference type="EMBL" id="CR522870">
    <property type="protein sequence ID" value="CAG37150.1"/>
    <property type="molecule type" value="Genomic_DNA"/>
</dbReference>
<sequence>MENTATEQVAFSRSFNAYYLLPVIKYLAVLFGVLLLVILFFTMNRAKQRRMVSKAVEHNGTAQLSIAMELKKTRDNLKRVHDVLVENKKISFAVKVKDQQEELESLLFSIEQHPGLHKDGVASQDKRKIEKHNKFMQGLVRNLQVQSEKLLKNVNRGNDSSAEVSLNEVANELKNCRNKSYNNVAGRA</sequence>
<keyword evidence="1" id="KW-1133">Transmembrane helix</keyword>
<dbReference type="Proteomes" id="UP000000602">
    <property type="component" value="Chromosome"/>
</dbReference>
<dbReference type="HOGENOM" id="CLU_1438974_0_0_7"/>
<proteinExistence type="predicted"/>
<feature type="transmembrane region" description="Helical" evidence="1">
    <location>
        <begin position="17"/>
        <end position="41"/>
    </location>
</feature>
<gene>
    <name evidence="2" type="ordered locus">DP2421</name>
</gene>
<dbReference type="KEGG" id="dps:DP2421"/>
<accession>Q6AKH5</accession>
<keyword evidence="1" id="KW-0472">Membrane</keyword>
<keyword evidence="3" id="KW-1185">Reference proteome</keyword>
<evidence type="ECO:0000313" key="3">
    <source>
        <dbReference type="Proteomes" id="UP000000602"/>
    </source>
</evidence>
<keyword evidence="1" id="KW-0812">Transmembrane</keyword>
<dbReference type="STRING" id="177439.DP2421"/>
<organism evidence="2 3">
    <name type="scientific">Desulfotalea psychrophila (strain LSv54 / DSM 12343)</name>
    <dbReference type="NCBI Taxonomy" id="177439"/>
    <lineage>
        <taxon>Bacteria</taxon>
        <taxon>Pseudomonadati</taxon>
        <taxon>Thermodesulfobacteriota</taxon>
        <taxon>Desulfobulbia</taxon>
        <taxon>Desulfobulbales</taxon>
        <taxon>Desulfocapsaceae</taxon>
        <taxon>Desulfotalea</taxon>
    </lineage>
</organism>
<name>Q6AKH5_DESPS</name>
<dbReference type="RefSeq" id="WP_011189662.1">
    <property type="nucleotide sequence ID" value="NC_006138.1"/>
</dbReference>
<dbReference type="AlphaFoldDB" id="Q6AKH5"/>
<reference evidence="3" key="1">
    <citation type="journal article" date="2004" name="Environ. Microbiol.">
        <title>The genome of Desulfotalea psychrophila, a sulfate-reducing bacterium from permanently cold Arctic sediments.</title>
        <authorList>
            <person name="Rabus R."/>
            <person name="Ruepp A."/>
            <person name="Frickey T."/>
            <person name="Rattei T."/>
            <person name="Fartmann B."/>
            <person name="Stark M."/>
            <person name="Bauer M."/>
            <person name="Zibat A."/>
            <person name="Lombardot T."/>
            <person name="Becker I."/>
            <person name="Amann J."/>
            <person name="Gellner K."/>
            <person name="Teeling H."/>
            <person name="Leuschner W.D."/>
            <person name="Gloeckner F.-O."/>
            <person name="Lupas A.N."/>
            <person name="Amann R."/>
            <person name="Klenk H.-P."/>
        </authorList>
    </citation>
    <scope>NUCLEOTIDE SEQUENCE [LARGE SCALE GENOMIC DNA]</scope>
    <source>
        <strain evidence="3">DSM 12343 / LSv54</strain>
    </source>
</reference>